<dbReference type="InterPro" id="IPR007861">
    <property type="entry name" value="DNA_mismatch_repair_MutS_clamp"/>
</dbReference>
<dbReference type="Pfam" id="PF00488">
    <property type="entry name" value="MutS_V"/>
    <property type="match status" value="1"/>
</dbReference>
<comment type="similarity">
    <text evidence="1">Belongs to the DNA mismatch repair MutS family.</text>
</comment>
<dbReference type="InterPro" id="IPR045076">
    <property type="entry name" value="MutS"/>
</dbReference>
<dbReference type="Proteomes" id="UP000475862">
    <property type="component" value="Unassembled WGS sequence"/>
</dbReference>
<evidence type="ECO:0000313" key="9">
    <source>
        <dbReference type="Proteomes" id="UP000475862"/>
    </source>
</evidence>
<dbReference type="Gene3D" id="3.40.50.300">
    <property type="entry name" value="P-loop containing nucleotide triphosphate hydrolases"/>
    <property type="match status" value="1"/>
</dbReference>
<dbReference type="Pfam" id="PF05192">
    <property type="entry name" value="MutS_III"/>
    <property type="match status" value="1"/>
</dbReference>
<dbReference type="EMBL" id="VYZN01000023">
    <property type="protein sequence ID" value="KAE9536515.1"/>
    <property type="molecule type" value="Genomic_DNA"/>
</dbReference>
<evidence type="ECO:0000256" key="2">
    <source>
        <dbReference type="ARBA" id="ARBA00022741"/>
    </source>
</evidence>
<evidence type="ECO:0000259" key="6">
    <source>
        <dbReference type="SMART" id="SM00533"/>
    </source>
</evidence>
<organism evidence="8 9">
    <name type="scientific">Aphis glycines</name>
    <name type="common">Soybean aphid</name>
    <dbReference type="NCBI Taxonomy" id="307491"/>
    <lineage>
        <taxon>Eukaryota</taxon>
        <taxon>Metazoa</taxon>
        <taxon>Ecdysozoa</taxon>
        <taxon>Arthropoda</taxon>
        <taxon>Hexapoda</taxon>
        <taxon>Insecta</taxon>
        <taxon>Pterygota</taxon>
        <taxon>Neoptera</taxon>
        <taxon>Paraneoptera</taxon>
        <taxon>Hemiptera</taxon>
        <taxon>Sternorrhyncha</taxon>
        <taxon>Aphidomorpha</taxon>
        <taxon>Aphidoidea</taxon>
        <taxon>Aphididae</taxon>
        <taxon>Aphidini</taxon>
        <taxon>Aphis</taxon>
        <taxon>Aphis</taxon>
    </lineage>
</organism>
<dbReference type="InterPro" id="IPR027417">
    <property type="entry name" value="P-loop_NTPase"/>
</dbReference>
<dbReference type="InterPro" id="IPR007860">
    <property type="entry name" value="DNA_mmatch_repair_MutS_con_dom"/>
</dbReference>
<evidence type="ECO:0000256" key="3">
    <source>
        <dbReference type="ARBA" id="ARBA00022840"/>
    </source>
</evidence>
<reference evidence="8 9" key="1">
    <citation type="submission" date="2019-08" db="EMBL/GenBank/DDBJ databases">
        <title>The genome of the soybean aphid Biotype 1, its phylome, world population structure and adaptation to the North American continent.</title>
        <authorList>
            <person name="Giordano R."/>
            <person name="Donthu R.K."/>
            <person name="Hernandez A.G."/>
            <person name="Wright C.L."/>
            <person name="Zimin A.V."/>
        </authorList>
    </citation>
    <scope>NUCLEOTIDE SEQUENCE [LARGE SCALE GENOMIC DNA]</scope>
    <source>
        <tissue evidence="8">Whole aphids</tissue>
    </source>
</reference>
<name>A0A6G0TPM7_APHGL</name>
<dbReference type="GO" id="GO:0005524">
    <property type="term" value="F:ATP binding"/>
    <property type="evidence" value="ECO:0007669"/>
    <property type="project" value="UniProtKB-KW"/>
</dbReference>
<dbReference type="PANTHER" id="PTHR11361">
    <property type="entry name" value="DNA MISMATCH REPAIR PROTEIN MUTS FAMILY MEMBER"/>
    <property type="match status" value="1"/>
</dbReference>
<dbReference type="GO" id="GO:0140664">
    <property type="term" value="F:ATP-dependent DNA damage sensor activity"/>
    <property type="evidence" value="ECO:0007669"/>
    <property type="project" value="InterPro"/>
</dbReference>
<dbReference type="Gene3D" id="1.10.1420.10">
    <property type="match status" value="2"/>
</dbReference>
<accession>A0A6G0TPM7</accession>
<keyword evidence="9" id="KW-1185">Reference proteome</keyword>
<dbReference type="InterPro" id="IPR036187">
    <property type="entry name" value="DNA_mismatch_repair_MutS_sf"/>
</dbReference>
<sequence length="962" mass="108159">MQATKVHVASRGLATPGRFGQYTVSGSKTCIFPKKLTKNTNRQSTNLIIDNSIVHSRSMSRYDLMTPERYFGVTTGSSTADISVIECTQLSSAPRRITQSDSLGIPNTEPDHIDYLPKYDVSRKLEDFVINSTPRQLIKPKLFTTPVCSVSAVSSVVQHKSHKPPLAKKTDSKGEMINSVVLVLTEGRGSAQGEIGLAAIDLKRPVLILCQISDTQTYMNTINKINILNPAEILVPNTFMDQIQGTLLYNTIKNQFPLSAILTASRKHFSENEGKIYLRNSIIPECTSTLEQVLPKFYAVSAAAALLKHIEFNHNVIFSSNTLQIEYEGVEKSMFVDANTASRLELVLNSSLNTKNTLFDVLNQCSTIGGQRRLRSSILQPSSDILLIHNRQEAVEEILSSPEQNFVLLRNVIQKFTDVEQLYWLCTKVSKNTQQQSKLQGNYTLLLKTTLEALPALVDILEPFKSEYISFIRKTLSNSGYSKMLEIIEITINKESTRSKGFSQSQFQRCFAIKSNLNPLLDVARTIYSELIEEFHDKVNILGEQLETEHLFVQNSCKRGFHVQVELKNIKNFNVKHPPSICKNVECVKNIVKFTTEDLLVLNIRITQALNEVEILTNAILNEMLKELRKYISCIYDLCNGIADLDLIFSFAQYSMRSGSTKPKFGQYMDIKSSRHPILDIINSVVPVDNDIFASTDKNLNIITGPNMGGKSIYIRQVALLQIIAQIGCFVPATFAQFRICDRLFTRIGFGDCIESNASTWVLEIKELNGILPSITKHSLVIIDELCRATSCEEGSSLAWAICEHIMQSCAFIFFATHSILITKLQDLYCNVLNYHMEALPSKDSESRLTYTYKLCPGVTNIDDYGLTLARDVKMPEHLIENAIVIEKCLRQTRVALPDNPSNEADMILDNCIQKLLNMKDTECLSISNIQLVVLDMMNKLKENRRKNIDPLGEGIDSDDEI</sequence>
<dbReference type="GO" id="GO:0030983">
    <property type="term" value="F:mismatched DNA binding"/>
    <property type="evidence" value="ECO:0007669"/>
    <property type="project" value="InterPro"/>
</dbReference>
<dbReference type="PANTHER" id="PTHR11361:SF21">
    <property type="entry name" value="MUTS PROTEIN HOMOLOG 4"/>
    <property type="match status" value="1"/>
</dbReference>
<dbReference type="AlphaFoldDB" id="A0A6G0TPM7"/>
<protein>
    <recommendedName>
        <fullName evidence="10">DNA mismatch repair proteins mutS family domain-containing protein</fullName>
    </recommendedName>
</protein>
<evidence type="ECO:0000313" key="8">
    <source>
        <dbReference type="EMBL" id="KAE9536515.1"/>
    </source>
</evidence>
<keyword evidence="2" id="KW-0547">Nucleotide-binding</keyword>
<dbReference type="GO" id="GO:0005634">
    <property type="term" value="C:nucleus"/>
    <property type="evidence" value="ECO:0007669"/>
    <property type="project" value="TreeGrafter"/>
</dbReference>
<keyword evidence="4" id="KW-0238">DNA-binding</keyword>
<feature type="domain" description="DNA mismatch repair proteins mutS family" evidence="7">
    <location>
        <begin position="698"/>
        <end position="888"/>
    </location>
</feature>
<dbReference type="SUPFAM" id="SSF52540">
    <property type="entry name" value="P-loop containing nucleoside triphosphate hydrolases"/>
    <property type="match status" value="1"/>
</dbReference>
<dbReference type="OrthoDB" id="10252754at2759"/>
<dbReference type="GO" id="GO:0006298">
    <property type="term" value="P:mismatch repair"/>
    <property type="evidence" value="ECO:0007669"/>
    <property type="project" value="InterPro"/>
</dbReference>
<keyword evidence="5" id="KW-0469">Meiosis</keyword>
<dbReference type="FunFam" id="3.40.50.300:FF:000870">
    <property type="entry name" value="MutS protein homolog 4"/>
    <property type="match status" value="1"/>
</dbReference>
<dbReference type="Gene3D" id="3.30.420.110">
    <property type="entry name" value="MutS, connector domain"/>
    <property type="match status" value="1"/>
</dbReference>
<evidence type="ECO:0008006" key="10">
    <source>
        <dbReference type="Google" id="ProtNLM"/>
    </source>
</evidence>
<dbReference type="Pfam" id="PF05188">
    <property type="entry name" value="MutS_II"/>
    <property type="match status" value="1"/>
</dbReference>
<dbReference type="InterPro" id="IPR000432">
    <property type="entry name" value="DNA_mismatch_repair_MutS_C"/>
</dbReference>
<evidence type="ECO:0000256" key="5">
    <source>
        <dbReference type="ARBA" id="ARBA00023254"/>
    </source>
</evidence>
<evidence type="ECO:0000256" key="1">
    <source>
        <dbReference type="ARBA" id="ARBA00006271"/>
    </source>
</evidence>
<dbReference type="SUPFAM" id="SSF48334">
    <property type="entry name" value="DNA repair protein MutS, domain III"/>
    <property type="match status" value="1"/>
</dbReference>
<dbReference type="Pfam" id="PF05190">
    <property type="entry name" value="MutS_IV"/>
    <property type="match status" value="1"/>
</dbReference>
<dbReference type="SMART" id="SM00533">
    <property type="entry name" value="MUTSd"/>
    <property type="match status" value="1"/>
</dbReference>
<dbReference type="GO" id="GO:0007131">
    <property type="term" value="P:reciprocal meiotic recombination"/>
    <property type="evidence" value="ECO:0007669"/>
    <property type="project" value="TreeGrafter"/>
</dbReference>
<dbReference type="SMART" id="SM00534">
    <property type="entry name" value="MUTSac"/>
    <property type="match status" value="1"/>
</dbReference>
<feature type="domain" description="DNA mismatch repair protein MutS core" evidence="6">
    <location>
        <begin position="353"/>
        <end position="682"/>
    </location>
</feature>
<dbReference type="InterPro" id="IPR007696">
    <property type="entry name" value="DNA_mismatch_repair_MutS_core"/>
</dbReference>
<evidence type="ECO:0000256" key="4">
    <source>
        <dbReference type="ARBA" id="ARBA00023125"/>
    </source>
</evidence>
<dbReference type="InterPro" id="IPR036678">
    <property type="entry name" value="MutS_con_dom_sf"/>
</dbReference>
<comment type="caution">
    <text evidence="8">The sequence shown here is derived from an EMBL/GenBank/DDBJ whole genome shotgun (WGS) entry which is preliminary data.</text>
</comment>
<keyword evidence="3" id="KW-0067">ATP-binding</keyword>
<evidence type="ECO:0000259" key="7">
    <source>
        <dbReference type="SMART" id="SM00534"/>
    </source>
</evidence>
<gene>
    <name evidence="8" type="ORF">AGLY_007304</name>
</gene>
<proteinExistence type="inferred from homology"/>